<dbReference type="PANTHER" id="PTHR11941">
    <property type="entry name" value="ENOYL-COA HYDRATASE-RELATED"/>
    <property type="match status" value="1"/>
</dbReference>
<comment type="caution">
    <text evidence="4">The sequence shown here is derived from an EMBL/GenBank/DDBJ whole genome shotgun (WGS) entry which is preliminary data.</text>
</comment>
<dbReference type="Pfam" id="PF00378">
    <property type="entry name" value="ECH_1"/>
    <property type="match status" value="1"/>
</dbReference>
<protein>
    <submittedName>
        <fullName evidence="4">2-(1,2-epoxy-1,2-dihydrophenyl)acetyl-CoA isomerase</fullName>
        <ecNumber evidence="4">5.3.3.18</ecNumber>
    </submittedName>
</protein>
<evidence type="ECO:0000313" key="4">
    <source>
        <dbReference type="EMBL" id="NYE04195.1"/>
    </source>
</evidence>
<accession>A0A852T8Q2</accession>
<dbReference type="Gene3D" id="1.10.12.10">
    <property type="entry name" value="Lyase 2-enoyl-coa Hydratase, Chain A, domain 2"/>
    <property type="match status" value="1"/>
</dbReference>
<dbReference type="GO" id="GO:0016853">
    <property type="term" value="F:isomerase activity"/>
    <property type="evidence" value="ECO:0007669"/>
    <property type="project" value="UniProtKB-KW"/>
</dbReference>
<evidence type="ECO:0000256" key="3">
    <source>
        <dbReference type="RuleBase" id="RU003707"/>
    </source>
</evidence>
<reference evidence="5" key="1">
    <citation type="submission" date="2020-07" db="EMBL/GenBank/DDBJ databases">
        <authorList>
            <person name="Partida-Martinez L."/>
            <person name="Huntemann M."/>
            <person name="Clum A."/>
            <person name="Wang J."/>
            <person name="Palaniappan K."/>
            <person name="Ritter S."/>
            <person name="Chen I.-M."/>
            <person name="Stamatis D."/>
            <person name="Reddy T."/>
            <person name="O'Malley R."/>
            <person name="Daum C."/>
            <person name="Shapiro N."/>
            <person name="Ivanova N."/>
            <person name="Kyrpides N."/>
            <person name="Woyke T."/>
        </authorList>
    </citation>
    <scope>NUCLEOTIDE SEQUENCE [LARGE SCALE GENOMIC DNA]</scope>
    <source>
        <strain evidence="5">AT2.8</strain>
    </source>
</reference>
<dbReference type="InterPro" id="IPR001753">
    <property type="entry name" value="Enoyl-CoA_hydra/iso"/>
</dbReference>
<dbReference type="SUPFAM" id="SSF52096">
    <property type="entry name" value="ClpP/crotonase"/>
    <property type="match status" value="1"/>
</dbReference>
<gene>
    <name evidence="4" type="ORF">F4694_000939</name>
</gene>
<sequence length="258" mass="28057">MTQPIIVKIENGIGSIFLNRPQKLNSLSTDLVEDLTEALVSLDKNPEVKVVVLSGEGKSYCAGGDLETIQQFTKQSEIASYLDKAINVTRVILNIDKYVISAVHGYAAGAGFSLALASDFIVADSSAKFGLSFVNIGVIPDLGLIKLLSERVPTAIAKEWIVTGKILGVEEAKAWGIVNKVVDGDLLQEASEFARVILNGPPLSNRYVKKMLNHSAQLPWEAFLEQETMVQAHLIASEDMQEGVNAFLEKRTPEFKGI</sequence>
<evidence type="ECO:0000313" key="5">
    <source>
        <dbReference type="Proteomes" id="UP000548423"/>
    </source>
</evidence>
<reference evidence="5" key="2">
    <citation type="submission" date="2020-08" db="EMBL/GenBank/DDBJ databases">
        <title>The Agave Microbiome: Exploring the role of microbial communities in plant adaptations to desert environments.</title>
        <authorList>
            <person name="Partida-Martinez L.P."/>
        </authorList>
    </citation>
    <scope>NUCLEOTIDE SEQUENCE [LARGE SCALE GENOMIC DNA]</scope>
    <source>
        <strain evidence="5">AT2.8</strain>
    </source>
</reference>
<dbReference type="GO" id="GO:0016829">
    <property type="term" value="F:lyase activity"/>
    <property type="evidence" value="ECO:0007669"/>
    <property type="project" value="UniProtKB-KW"/>
</dbReference>
<dbReference type="GO" id="GO:0006635">
    <property type="term" value="P:fatty acid beta-oxidation"/>
    <property type="evidence" value="ECO:0007669"/>
    <property type="project" value="TreeGrafter"/>
</dbReference>
<dbReference type="EC" id="5.3.3.18" evidence="4"/>
<proteinExistence type="inferred from homology"/>
<dbReference type="InterPro" id="IPR018376">
    <property type="entry name" value="Enoyl-CoA_hyd/isom_CS"/>
</dbReference>
<evidence type="ECO:0000256" key="2">
    <source>
        <dbReference type="ARBA" id="ARBA00023239"/>
    </source>
</evidence>
<dbReference type="PANTHER" id="PTHR11941:SF133">
    <property type="entry name" value="1,2-EPOXYPHENYLACETYL-COA ISOMERASE"/>
    <property type="match status" value="1"/>
</dbReference>
<name>A0A852T8Q2_9BACI</name>
<keyword evidence="4" id="KW-0413">Isomerase</keyword>
<organism evidence="4 5">
    <name type="scientific">Neobacillus niacini</name>
    <dbReference type="NCBI Taxonomy" id="86668"/>
    <lineage>
        <taxon>Bacteria</taxon>
        <taxon>Bacillati</taxon>
        <taxon>Bacillota</taxon>
        <taxon>Bacilli</taxon>
        <taxon>Bacillales</taxon>
        <taxon>Bacillaceae</taxon>
        <taxon>Neobacillus</taxon>
    </lineage>
</organism>
<dbReference type="PROSITE" id="PS00166">
    <property type="entry name" value="ENOYL_COA_HYDRATASE"/>
    <property type="match status" value="1"/>
</dbReference>
<evidence type="ECO:0000256" key="1">
    <source>
        <dbReference type="ARBA" id="ARBA00005254"/>
    </source>
</evidence>
<dbReference type="AlphaFoldDB" id="A0A852T8Q2"/>
<dbReference type="Gene3D" id="3.90.226.10">
    <property type="entry name" value="2-enoyl-CoA Hydratase, Chain A, domain 1"/>
    <property type="match status" value="1"/>
</dbReference>
<comment type="similarity">
    <text evidence="1 3">Belongs to the enoyl-CoA hydratase/isomerase family.</text>
</comment>
<keyword evidence="2" id="KW-0456">Lyase</keyword>
<dbReference type="InterPro" id="IPR029045">
    <property type="entry name" value="ClpP/crotonase-like_dom_sf"/>
</dbReference>
<dbReference type="CDD" id="cd06558">
    <property type="entry name" value="crotonase-like"/>
    <property type="match status" value="1"/>
</dbReference>
<dbReference type="EMBL" id="JACCBX010000002">
    <property type="protein sequence ID" value="NYE04195.1"/>
    <property type="molecule type" value="Genomic_DNA"/>
</dbReference>
<dbReference type="InterPro" id="IPR014748">
    <property type="entry name" value="Enoyl-CoA_hydra_C"/>
</dbReference>
<dbReference type="Proteomes" id="UP000548423">
    <property type="component" value="Unassembled WGS sequence"/>
</dbReference>